<evidence type="ECO:0000256" key="1">
    <source>
        <dbReference type="SAM" id="Phobius"/>
    </source>
</evidence>
<accession>A0A2T5RSV7</accession>
<dbReference type="Proteomes" id="UP000244089">
    <property type="component" value="Unassembled WGS sequence"/>
</dbReference>
<proteinExistence type="predicted"/>
<feature type="transmembrane region" description="Helical" evidence="1">
    <location>
        <begin position="59"/>
        <end position="80"/>
    </location>
</feature>
<feature type="transmembrane region" description="Helical" evidence="1">
    <location>
        <begin position="111"/>
        <end position="132"/>
    </location>
</feature>
<keyword evidence="1" id="KW-0472">Membrane</keyword>
<comment type="caution">
    <text evidence="2">The sequence shown here is derived from an EMBL/GenBank/DDBJ whole genome shotgun (WGS) entry which is preliminary data.</text>
</comment>
<dbReference type="AlphaFoldDB" id="A0A2T5RSV7"/>
<protein>
    <recommendedName>
        <fullName evidence="4">Electron transport complex protein RnfE</fullName>
    </recommendedName>
</protein>
<name>A0A2T5RSV7_9FIRM</name>
<sequence length="188" mass="21287">MDKNLTILEKVMLMGLLPLLGATNNLKQALITAISAVLISLLIKFFARFMTEREDYHWYLLIGVGITLSYVFYIAVIDIFPELEIYVNNYLLLLGVTPLIYIGASRSENEFFAYQKDFFILMIFVGALRELLGRGSIFSIQLTAAGYPPLGFVKDFPGAFLIVSIIYLLVELSRKDKKNLREGSEKVV</sequence>
<dbReference type="RefSeq" id="WP_108137501.1">
    <property type="nucleotide sequence ID" value="NZ_QAXS01000001.1"/>
</dbReference>
<gene>
    <name evidence="2" type="ORF">C8C76_10144</name>
</gene>
<feature type="transmembrane region" description="Helical" evidence="1">
    <location>
        <begin position="152"/>
        <end position="170"/>
    </location>
</feature>
<reference evidence="2 3" key="1">
    <citation type="submission" date="2018-04" db="EMBL/GenBank/DDBJ databases">
        <title>Subsurface microbial communities from deep shales in Ohio and West Virginia, USA.</title>
        <authorList>
            <person name="Wrighton K."/>
        </authorList>
    </citation>
    <scope>NUCLEOTIDE SEQUENCE [LARGE SCALE GENOMIC DNA]</scope>
    <source>
        <strain evidence="2 3">WC1</strain>
    </source>
</reference>
<organism evidence="2 3">
    <name type="scientific">Halanaerobium saccharolyticum</name>
    <dbReference type="NCBI Taxonomy" id="43595"/>
    <lineage>
        <taxon>Bacteria</taxon>
        <taxon>Bacillati</taxon>
        <taxon>Bacillota</taxon>
        <taxon>Clostridia</taxon>
        <taxon>Halanaerobiales</taxon>
        <taxon>Halanaerobiaceae</taxon>
        <taxon>Halanaerobium</taxon>
    </lineage>
</organism>
<feature type="transmembrane region" description="Helical" evidence="1">
    <location>
        <begin position="29"/>
        <end position="47"/>
    </location>
</feature>
<dbReference type="EMBL" id="QAXS01000001">
    <property type="protein sequence ID" value="PTW03409.1"/>
    <property type="molecule type" value="Genomic_DNA"/>
</dbReference>
<evidence type="ECO:0008006" key="4">
    <source>
        <dbReference type="Google" id="ProtNLM"/>
    </source>
</evidence>
<evidence type="ECO:0000313" key="2">
    <source>
        <dbReference type="EMBL" id="PTW03409.1"/>
    </source>
</evidence>
<evidence type="ECO:0000313" key="3">
    <source>
        <dbReference type="Proteomes" id="UP000244089"/>
    </source>
</evidence>
<feature type="transmembrane region" description="Helical" evidence="1">
    <location>
        <begin position="86"/>
        <end position="104"/>
    </location>
</feature>
<keyword evidence="1" id="KW-0812">Transmembrane</keyword>
<keyword evidence="1" id="KW-1133">Transmembrane helix</keyword>